<dbReference type="Proteomes" id="UP000712600">
    <property type="component" value="Unassembled WGS sequence"/>
</dbReference>
<dbReference type="AlphaFoldDB" id="A0A8S9QM91"/>
<sequence length="167" mass="18493">MLEELNVKISLMDAIQMIPSMRSLVKGLISEKTSVDSDIMMVSKECSTVLQNRTNAALTPQQGMIEEILADDPLEVALTRAESEQNTSNIDDDGYEKMLDSGKSIEKMVAFLSLGETSNQPPPEGETRTVCSGWPFWRTDWIEGCGAYCVLTDPGVIKDWFWGAKHG</sequence>
<comment type="caution">
    <text evidence="1">The sequence shown here is derived from an EMBL/GenBank/DDBJ whole genome shotgun (WGS) entry which is preliminary data.</text>
</comment>
<evidence type="ECO:0000313" key="2">
    <source>
        <dbReference type="Proteomes" id="UP000712600"/>
    </source>
</evidence>
<reference evidence="1" key="1">
    <citation type="submission" date="2019-12" db="EMBL/GenBank/DDBJ databases">
        <title>Genome sequencing and annotation of Brassica cretica.</title>
        <authorList>
            <person name="Studholme D.J."/>
            <person name="Sarris P."/>
        </authorList>
    </citation>
    <scope>NUCLEOTIDE SEQUENCE</scope>
    <source>
        <strain evidence="1">PFS-109/04</strain>
        <tissue evidence="1">Leaf</tissue>
    </source>
</reference>
<accession>A0A8S9QM91</accession>
<protein>
    <submittedName>
        <fullName evidence="1">Uncharacterized protein</fullName>
    </submittedName>
</protein>
<proteinExistence type="predicted"/>
<name>A0A8S9QM91_BRACR</name>
<evidence type="ECO:0000313" key="1">
    <source>
        <dbReference type="EMBL" id="KAF3541831.1"/>
    </source>
</evidence>
<organism evidence="1 2">
    <name type="scientific">Brassica cretica</name>
    <name type="common">Mustard</name>
    <dbReference type="NCBI Taxonomy" id="69181"/>
    <lineage>
        <taxon>Eukaryota</taxon>
        <taxon>Viridiplantae</taxon>
        <taxon>Streptophyta</taxon>
        <taxon>Embryophyta</taxon>
        <taxon>Tracheophyta</taxon>
        <taxon>Spermatophyta</taxon>
        <taxon>Magnoliopsida</taxon>
        <taxon>eudicotyledons</taxon>
        <taxon>Gunneridae</taxon>
        <taxon>Pentapetalae</taxon>
        <taxon>rosids</taxon>
        <taxon>malvids</taxon>
        <taxon>Brassicales</taxon>
        <taxon>Brassicaceae</taxon>
        <taxon>Brassiceae</taxon>
        <taxon>Brassica</taxon>
    </lineage>
</organism>
<gene>
    <name evidence="1" type="ORF">F2Q69_00024382</name>
</gene>
<dbReference type="EMBL" id="QGKX02001290">
    <property type="protein sequence ID" value="KAF3541831.1"/>
    <property type="molecule type" value="Genomic_DNA"/>
</dbReference>